<sequence length="67" mass="7443">DVNGLRQRVRSGLDDGDFALLYLWVSFWANGGCASSADMDSFIYGFKELPDYDALVLGAVVEELRHT</sequence>
<organism evidence="1 2">
    <name type="scientific">Arthrobacter bambusae</name>
    <dbReference type="NCBI Taxonomy" id="1338426"/>
    <lineage>
        <taxon>Bacteria</taxon>
        <taxon>Bacillati</taxon>
        <taxon>Actinomycetota</taxon>
        <taxon>Actinomycetes</taxon>
        <taxon>Micrococcales</taxon>
        <taxon>Micrococcaceae</taxon>
        <taxon>Arthrobacter</taxon>
    </lineage>
</organism>
<gene>
    <name evidence="1" type="ORF">J2S93_004891</name>
</gene>
<evidence type="ECO:0000313" key="1">
    <source>
        <dbReference type="EMBL" id="MDQ0183429.1"/>
    </source>
</evidence>
<feature type="non-terminal residue" evidence="1">
    <location>
        <position position="1"/>
    </location>
</feature>
<protein>
    <submittedName>
        <fullName evidence="1">Uncharacterized protein</fullName>
    </submittedName>
</protein>
<dbReference type="Proteomes" id="UP001230951">
    <property type="component" value="Unassembled WGS sequence"/>
</dbReference>
<proteinExistence type="predicted"/>
<name>A0ABT9XD10_9MICC</name>
<reference evidence="1 2" key="1">
    <citation type="submission" date="2023-07" db="EMBL/GenBank/DDBJ databases">
        <title>Sorghum-associated microbial communities from plants grown in Nebraska, USA.</title>
        <authorList>
            <person name="Schachtman D."/>
        </authorList>
    </citation>
    <scope>NUCLEOTIDE SEQUENCE [LARGE SCALE GENOMIC DNA]</scope>
    <source>
        <strain evidence="1 2">DS1016</strain>
    </source>
</reference>
<accession>A0ABT9XD10</accession>
<keyword evidence="2" id="KW-1185">Reference proteome</keyword>
<evidence type="ECO:0000313" key="2">
    <source>
        <dbReference type="Proteomes" id="UP001230951"/>
    </source>
</evidence>
<dbReference type="EMBL" id="JAUSTF010000027">
    <property type="protein sequence ID" value="MDQ0183429.1"/>
    <property type="molecule type" value="Genomic_DNA"/>
</dbReference>
<comment type="caution">
    <text evidence="1">The sequence shown here is derived from an EMBL/GenBank/DDBJ whole genome shotgun (WGS) entry which is preliminary data.</text>
</comment>